<name>H5XMT0_9PSEU</name>
<dbReference type="EMBL" id="CM001440">
    <property type="protein sequence ID" value="EHR62055.1"/>
    <property type="molecule type" value="Genomic_DNA"/>
</dbReference>
<gene>
    <name evidence="9" type="ORF">SaccyDRAFT_3220</name>
</gene>
<dbReference type="PANTHER" id="PTHR32243">
    <property type="entry name" value="MALTOSE TRANSPORT SYSTEM PERMEASE-RELATED"/>
    <property type="match status" value="1"/>
</dbReference>
<evidence type="ECO:0000313" key="10">
    <source>
        <dbReference type="Proteomes" id="UP000002791"/>
    </source>
</evidence>
<dbReference type="HOGENOM" id="CLU_016047_1_2_11"/>
<evidence type="ECO:0000256" key="1">
    <source>
        <dbReference type="ARBA" id="ARBA00004651"/>
    </source>
</evidence>
<dbReference type="PANTHER" id="PTHR32243:SF18">
    <property type="entry name" value="INNER MEMBRANE ABC TRANSPORTER PERMEASE PROTEIN YCJP"/>
    <property type="match status" value="1"/>
</dbReference>
<evidence type="ECO:0000256" key="3">
    <source>
        <dbReference type="ARBA" id="ARBA00022475"/>
    </source>
</evidence>
<feature type="transmembrane region" description="Helical" evidence="7">
    <location>
        <begin position="12"/>
        <end position="31"/>
    </location>
</feature>
<feature type="transmembrane region" description="Helical" evidence="7">
    <location>
        <begin position="199"/>
        <end position="221"/>
    </location>
</feature>
<evidence type="ECO:0000259" key="8">
    <source>
        <dbReference type="PROSITE" id="PS50928"/>
    </source>
</evidence>
<dbReference type="InterPro" id="IPR035906">
    <property type="entry name" value="MetI-like_sf"/>
</dbReference>
<comment type="subcellular location">
    <subcellularLocation>
        <location evidence="1 7">Cell membrane</location>
        <topology evidence="1 7">Multi-pass membrane protein</topology>
    </subcellularLocation>
</comment>
<dbReference type="eggNOG" id="COG0395">
    <property type="taxonomic scope" value="Bacteria"/>
</dbReference>
<dbReference type="GO" id="GO:0055085">
    <property type="term" value="P:transmembrane transport"/>
    <property type="evidence" value="ECO:0007669"/>
    <property type="project" value="InterPro"/>
</dbReference>
<keyword evidence="6 7" id="KW-0472">Membrane</keyword>
<reference evidence="9 10" key="1">
    <citation type="submission" date="2011-11" db="EMBL/GenBank/DDBJ databases">
        <title>The Noncontiguous Finished sequence of Saccharomonospora cyanea NA-134.</title>
        <authorList>
            <consortium name="US DOE Joint Genome Institute"/>
            <person name="Lucas S."/>
            <person name="Han J."/>
            <person name="Lapidus A."/>
            <person name="Cheng J.-F."/>
            <person name="Goodwin L."/>
            <person name="Pitluck S."/>
            <person name="Peters L."/>
            <person name="Ovchinnikova G."/>
            <person name="Lu M."/>
            <person name="Detter J.C."/>
            <person name="Han C."/>
            <person name="Tapia R."/>
            <person name="Land M."/>
            <person name="Hauser L."/>
            <person name="Kyrpides N."/>
            <person name="Ivanova N."/>
            <person name="Pagani I."/>
            <person name="Brambilla E.-M."/>
            <person name="Klenk H.-P."/>
            <person name="Woyke T."/>
        </authorList>
    </citation>
    <scope>NUCLEOTIDE SEQUENCE [LARGE SCALE GENOMIC DNA]</scope>
    <source>
        <strain evidence="9 10">NA-134</strain>
    </source>
</reference>
<dbReference type="STRING" id="882082.SaccyDRAFT_3220"/>
<dbReference type="Proteomes" id="UP000002791">
    <property type="component" value="Chromosome"/>
</dbReference>
<dbReference type="PROSITE" id="PS50928">
    <property type="entry name" value="ABC_TM1"/>
    <property type="match status" value="1"/>
</dbReference>
<dbReference type="SUPFAM" id="SSF161098">
    <property type="entry name" value="MetI-like"/>
    <property type="match status" value="1"/>
</dbReference>
<keyword evidence="2 7" id="KW-0813">Transport</keyword>
<feature type="transmembrane region" description="Helical" evidence="7">
    <location>
        <begin position="137"/>
        <end position="156"/>
    </location>
</feature>
<accession>H5XMT0</accession>
<keyword evidence="10" id="KW-1185">Reference proteome</keyword>
<evidence type="ECO:0000313" key="9">
    <source>
        <dbReference type="EMBL" id="EHR62055.1"/>
    </source>
</evidence>
<sequence length="275" mass="29389">MRTRGNARRWARTGLGVVIVVVLLFPFYWMINASLQPSGALLDSSPSWFPVHGTADGYVKAFSSQGEHLLASLVVATGTVVVSLLVALPASYALAQLRFRGAQPVIFVLLIVQMIPGIVMANALYEMFANLGLIDSYLALILADSTATIPFAVLVLRAFMVSIPRELGEAARVDGAGHWRTFVSVIVPISRNATVTAGLFSFLFAWADFLFAVTLTTGRSFEPITVGIYRFIGNQSADWNAVLATAVLASVPAAVLLVIAQRYVVAGVTGGAIKE</sequence>
<dbReference type="CDD" id="cd06261">
    <property type="entry name" value="TM_PBP2"/>
    <property type="match status" value="1"/>
</dbReference>
<keyword evidence="5 7" id="KW-1133">Transmembrane helix</keyword>
<feature type="domain" description="ABC transmembrane type-1" evidence="8">
    <location>
        <begin position="69"/>
        <end position="260"/>
    </location>
</feature>
<dbReference type="InterPro" id="IPR000515">
    <property type="entry name" value="MetI-like"/>
</dbReference>
<evidence type="ECO:0000256" key="4">
    <source>
        <dbReference type="ARBA" id="ARBA00022692"/>
    </source>
</evidence>
<feature type="transmembrane region" description="Helical" evidence="7">
    <location>
        <begin position="69"/>
        <end position="93"/>
    </location>
</feature>
<keyword evidence="3" id="KW-1003">Cell membrane</keyword>
<dbReference type="AlphaFoldDB" id="H5XMT0"/>
<evidence type="ECO:0000256" key="6">
    <source>
        <dbReference type="ARBA" id="ARBA00023136"/>
    </source>
</evidence>
<evidence type="ECO:0000256" key="2">
    <source>
        <dbReference type="ARBA" id="ARBA00022448"/>
    </source>
</evidence>
<organism evidence="9 10">
    <name type="scientific">Saccharomonospora cyanea NA-134</name>
    <dbReference type="NCBI Taxonomy" id="882082"/>
    <lineage>
        <taxon>Bacteria</taxon>
        <taxon>Bacillati</taxon>
        <taxon>Actinomycetota</taxon>
        <taxon>Actinomycetes</taxon>
        <taxon>Pseudonocardiales</taxon>
        <taxon>Pseudonocardiaceae</taxon>
        <taxon>Saccharomonospora</taxon>
    </lineage>
</organism>
<dbReference type="InterPro" id="IPR050901">
    <property type="entry name" value="BP-dep_ABC_trans_perm"/>
</dbReference>
<keyword evidence="9" id="KW-0762">Sugar transport</keyword>
<dbReference type="OrthoDB" id="61122at2"/>
<feature type="transmembrane region" description="Helical" evidence="7">
    <location>
        <begin position="105"/>
        <end position="125"/>
    </location>
</feature>
<keyword evidence="4 7" id="KW-0812">Transmembrane</keyword>
<comment type="similarity">
    <text evidence="7">Belongs to the binding-protein-dependent transport system permease family.</text>
</comment>
<proteinExistence type="inferred from homology"/>
<dbReference type="GO" id="GO:0005886">
    <property type="term" value="C:plasma membrane"/>
    <property type="evidence" value="ECO:0007669"/>
    <property type="project" value="UniProtKB-SubCell"/>
</dbReference>
<dbReference type="Gene3D" id="1.10.3720.10">
    <property type="entry name" value="MetI-like"/>
    <property type="match status" value="1"/>
</dbReference>
<dbReference type="Pfam" id="PF00528">
    <property type="entry name" value="BPD_transp_1"/>
    <property type="match status" value="1"/>
</dbReference>
<evidence type="ECO:0000256" key="7">
    <source>
        <dbReference type="RuleBase" id="RU363032"/>
    </source>
</evidence>
<protein>
    <submittedName>
        <fullName evidence="9">ABC-type sugar transport system, permease component</fullName>
    </submittedName>
</protein>
<feature type="transmembrane region" description="Helical" evidence="7">
    <location>
        <begin position="241"/>
        <end position="260"/>
    </location>
</feature>
<dbReference type="RefSeq" id="WP_005457545.1">
    <property type="nucleotide sequence ID" value="NZ_CM001440.1"/>
</dbReference>
<evidence type="ECO:0000256" key="5">
    <source>
        <dbReference type="ARBA" id="ARBA00022989"/>
    </source>
</evidence>